<dbReference type="Gene3D" id="1.20.1280.50">
    <property type="match status" value="1"/>
</dbReference>
<sequence length="313" mass="36324">MPPTPLRSSSAIFRLNSDILRRIFAFNAKEYTSLTRLETLHRASHVCSGWRELILESPALWSHSYDIGSLNYREEWQREVLKRTGNCTLRVKANKETIAKMDKFIQTVLSENWDRIRYLDIQFSYWCSPAVSWIPLLERSAPSLETFRMTFQLRYPCALSSRLFAKNAPSLRNFVGINTTWDPTTVSWASNIRRLTITSFFSIVKLLHSLLITPLPNLEHLELADDFDDENVQRTNGRQVDKVHLANFPRLERIKISLREGIETVLSLLDRITPRADCTFEFLYTPITDVLVVHDTVQAVFSNIFQTPEDQDP</sequence>
<organism evidence="1 2">
    <name type="scientific">Galerina marginata (strain CBS 339.88)</name>
    <dbReference type="NCBI Taxonomy" id="685588"/>
    <lineage>
        <taxon>Eukaryota</taxon>
        <taxon>Fungi</taxon>
        <taxon>Dikarya</taxon>
        <taxon>Basidiomycota</taxon>
        <taxon>Agaricomycotina</taxon>
        <taxon>Agaricomycetes</taxon>
        <taxon>Agaricomycetidae</taxon>
        <taxon>Agaricales</taxon>
        <taxon>Agaricineae</taxon>
        <taxon>Strophariaceae</taxon>
        <taxon>Galerina</taxon>
    </lineage>
</organism>
<name>A0A067SEU5_GALM3</name>
<dbReference type="EMBL" id="KL142425">
    <property type="protein sequence ID" value="KDR66279.1"/>
    <property type="molecule type" value="Genomic_DNA"/>
</dbReference>
<gene>
    <name evidence="1" type="ORF">GALMADRAFT_217135</name>
</gene>
<dbReference type="InterPro" id="IPR036047">
    <property type="entry name" value="F-box-like_dom_sf"/>
</dbReference>
<dbReference type="Gene3D" id="3.80.10.10">
    <property type="entry name" value="Ribonuclease Inhibitor"/>
    <property type="match status" value="1"/>
</dbReference>
<evidence type="ECO:0000313" key="2">
    <source>
        <dbReference type="Proteomes" id="UP000027222"/>
    </source>
</evidence>
<protein>
    <submittedName>
        <fullName evidence="1">Uncharacterized protein</fullName>
    </submittedName>
</protein>
<accession>A0A067SEU5</accession>
<proteinExistence type="predicted"/>
<reference evidence="2" key="1">
    <citation type="journal article" date="2014" name="Proc. Natl. Acad. Sci. U.S.A.">
        <title>Extensive sampling of basidiomycete genomes demonstrates inadequacy of the white-rot/brown-rot paradigm for wood decay fungi.</title>
        <authorList>
            <person name="Riley R."/>
            <person name="Salamov A.A."/>
            <person name="Brown D.W."/>
            <person name="Nagy L.G."/>
            <person name="Floudas D."/>
            <person name="Held B.W."/>
            <person name="Levasseur A."/>
            <person name="Lombard V."/>
            <person name="Morin E."/>
            <person name="Otillar R."/>
            <person name="Lindquist E.A."/>
            <person name="Sun H."/>
            <person name="LaButti K.M."/>
            <person name="Schmutz J."/>
            <person name="Jabbour D."/>
            <person name="Luo H."/>
            <person name="Baker S.E."/>
            <person name="Pisabarro A.G."/>
            <person name="Walton J.D."/>
            <person name="Blanchette R.A."/>
            <person name="Henrissat B."/>
            <person name="Martin F."/>
            <person name="Cullen D."/>
            <person name="Hibbett D.S."/>
            <person name="Grigoriev I.V."/>
        </authorList>
    </citation>
    <scope>NUCLEOTIDE SEQUENCE [LARGE SCALE GENOMIC DNA]</scope>
    <source>
        <strain evidence="2">CBS 339.88</strain>
    </source>
</reference>
<dbReference type="AlphaFoldDB" id="A0A067SEU5"/>
<dbReference type="OrthoDB" id="3156934at2759"/>
<keyword evidence="2" id="KW-1185">Reference proteome</keyword>
<dbReference type="SUPFAM" id="SSF81383">
    <property type="entry name" value="F-box domain"/>
    <property type="match status" value="1"/>
</dbReference>
<dbReference type="InterPro" id="IPR032675">
    <property type="entry name" value="LRR_dom_sf"/>
</dbReference>
<dbReference type="Proteomes" id="UP000027222">
    <property type="component" value="Unassembled WGS sequence"/>
</dbReference>
<evidence type="ECO:0000313" key="1">
    <source>
        <dbReference type="EMBL" id="KDR66279.1"/>
    </source>
</evidence>
<dbReference type="HOGENOM" id="CLU_888642_0_0_1"/>